<keyword evidence="1" id="KW-1133">Transmembrane helix</keyword>
<keyword evidence="1" id="KW-0812">Transmembrane</keyword>
<evidence type="ECO:0000256" key="1">
    <source>
        <dbReference type="SAM" id="Phobius"/>
    </source>
</evidence>
<gene>
    <name evidence="2" type="ORF">NCTC12119_01985</name>
</gene>
<evidence type="ECO:0000313" key="2">
    <source>
        <dbReference type="EMBL" id="SUW63495.1"/>
    </source>
</evidence>
<keyword evidence="1" id="KW-0472">Membrane</keyword>
<proteinExistence type="predicted"/>
<reference evidence="2 3" key="1">
    <citation type="submission" date="2018-06" db="EMBL/GenBank/DDBJ databases">
        <authorList>
            <consortium name="Pathogen Informatics"/>
            <person name="Doyle S."/>
        </authorList>
    </citation>
    <scope>NUCLEOTIDE SEQUENCE [LARGE SCALE GENOMIC DNA]</scope>
    <source>
        <strain evidence="2 3">NCTC12119</strain>
    </source>
</reference>
<protein>
    <submittedName>
        <fullName evidence="2">Uncharacterized protein</fullName>
    </submittedName>
</protein>
<dbReference type="EMBL" id="UIGI01000001">
    <property type="protein sequence ID" value="SUW63495.1"/>
    <property type="molecule type" value="Genomic_DNA"/>
</dbReference>
<evidence type="ECO:0000313" key="3">
    <source>
        <dbReference type="Proteomes" id="UP000255528"/>
    </source>
</evidence>
<name>A0A381C6I2_9ENTR</name>
<dbReference type="AlphaFoldDB" id="A0A381C6I2"/>
<sequence length="36" mass="3762">MGDKSASTVDILALVITFFGFYAQISAGSRVGRVLA</sequence>
<organism evidence="2 3">
    <name type="scientific">Buttiauxella agrestis</name>
    <dbReference type="NCBI Taxonomy" id="82977"/>
    <lineage>
        <taxon>Bacteria</taxon>
        <taxon>Pseudomonadati</taxon>
        <taxon>Pseudomonadota</taxon>
        <taxon>Gammaproteobacteria</taxon>
        <taxon>Enterobacterales</taxon>
        <taxon>Enterobacteriaceae</taxon>
        <taxon>Buttiauxella</taxon>
    </lineage>
</organism>
<feature type="transmembrane region" description="Helical" evidence="1">
    <location>
        <begin position="6"/>
        <end position="23"/>
    </location>
</feature>
<dbReference type="Proteomes" id="UP000255528">
    <property type="component" value="Unassembled WGS sequence"/>
</dbReference>
<accession>A0A381C6I2</accession>